<dbReference type="GeneID" id="66082171"/>
<keyword evidence="2" id="KW-0732">Signal</keyword>
<dbReference type="KEGG" id="more:E1B28_013096"/>
<accession>A0A9P7RPW5</accession>
<dbReference type="RefSeq" id="XP_043003586.1">
    <property type="nucleotide sequence ID" value="XM_043158242.1"/>
</dbReference>
<sequence>MATIFGRIMLFVAVLFPTTKAFTINGLPAVVTSGQVEILTWTRELNDPTNFQLAKSEAGKVALGMIGSPVTASAEDPRGTLPITFLEAPNQLTIAAYDLNHVQLDVLVDPTKTKPTPFFADTVHPINVQLTPPPLQELTPTSATPSPTITQATLQGTASTASQTNETPITTLNSSQVPTVSASVRINSLSMASGGTVTGKPGAGTGQPGSSGSSQSGMFGNLGYNSTVASATDTSGKAQNANSHKSVIICTNLHQGVKFATVSDFLRILLFPHPPNEF</sequence>
<organism evidence="3 4">
    <name type="scientific">Marasmius oreades</name>
    <name type="common">fairy-ring Marasmius</name>
    <dbReference type="NCBI Taxonomy" id="181124"/>
    <lineage>
        <taxon>Eukaryota</taxon>
        <taxon>Fungi</taxon>
        <taxon>Dikarya</taxon>
        <taxon>Basidiomycota</taxon>
        <taxon>Agaricomycotina</taxon>
        <taxon>Agaricomycetes</taxon>
        <taxon>Agaricomycetidae</taxon>
        <taxon>Agaricales</taxon>
        <taxon>Marasmiineae</taxon>
        <taxon>Marasmiaceae</taxon>
        <taxon>Marasmius</taxon>
    </lineage>
</organism>
<dbReference type="AlphaFoldDB" id="A0A9P7RPW5"/>
<feature type="region of interest" description="Disordered" evidence="1">
    <location>
        <begin position="192"/>
        <end position="219"/>
    </location>
</feature>
<name>A0A9P7RPW5_9AGAR</name>
<proteinExistence type="predicted"/>
<evidence type="ECO:0000256" key="2">
    <source>
        <dbReference type="SAM" id="SignalP"/>
    </source>
</evidence>
<dbReference type="EMBL" id="CM032189">
    <property type="protein sequence ID" value="KAG7087115.1"/>
    <property type="molecule type" value="Genomic_DNA"/>
</dbReference>
<dbReference type="Proteomes" id="UP001049176">
    <property type="component" value="Chromosome 9"/>
</dbReference>
<evidence type="ECO:0000256" key="1">
    <source>
        <dbReference type="SAM" id="MobiDB-lite"/>
    </source>
</evidence>
<comment type="caution">
    <text evidence="3">The sequence shown here is derived from an EMBL/GenBank/DDBJ whole genome shotgun (WGS) entry which is preliminary data.</text>
</comment>
<feature type="chain" id="PRO_5040356229" evidence="2">
    <location>
        <begin position="22"/>
        <end position="278"/>
    </location>
</feature>
<keyword evidence="4" id="KW-1185">Reference proteome</keyword>
<protein>
    <submittedName>
        <fullName evidence="3">Uncharacterized protein</fullName>
    </submittedName>
</protein>
<reference evidence="3" key="1">
    <citation type="journal article" date="2021" name="Genome Biol. Evol.">
        <title>The assembled and annotated genome of the fairy-ring fungus Marasmius oreades.</title>
        <authorList>
            <person name="Hiltunen M."/>
            <person name="Ament-Velasquez S.L."/>
            <person name="Johannesson H."/>
        </authorList>
    </citation>
    <scope>NUCLEOTIDE SEQUENCE</scope>
    <source>
        <strain evidence="3">03SP1</strain>
    </source>
</reference>
<evidence type="ECO:0000313" key="4">
    <source>
        <dbReference type="Proteomes" id="UP001049176"/>
    </source>
</evidence>
<gene>
    <name evidence="3" type="ORF">E1B28_013096</name>
</gene>
<feature type="compositionally biased region" description="Low complexity" evidence="1">
    <location>
        <begin position="136"/>
        <end position="153"/>
    </location>
</feature>
<evidence type="ECO:0000313" key="3">
    <source>
        <dbReference type="EMBL" id="KAG7087115.1"/>
    </source>
</evidence>
<dbReference type="OrthoDB" id="3117795at2759"/>
<feature type="region of interest" description="Disordered" evidence="1">
    <location>
        <begin position="133"/>
        <end position="176"/>
    </location>
</feature>
<feature type="signal peptide" evidence="2">
    <location>
        <begin position="1"/>
        <end position="21"/>
    </location>
</feature>
<feature type="compositionally biased region" description="Polar residues" evidence="1">
    <location>
        <begin position="154"/>
        <end position="176"/>
    </location>
</feature>